<dbReference type="InterPro" id="IPR000210">
    <property type="entry name" value="BTB/POZ_dom"/>
</dbReference>
<evidence type="ECO:0000313" key="3">
    <source>
        <dbReference type="Proteomes" id="UP000515151"/>
    </source>
</evidence>
<dbReference type="UniPathway" id="UPA00143"/>
<keyword evidence="3" id="KW-1185">Reference proteome</keyword>
<dbReference type="Gene3D" id="3.30.710.10">
    <property type="entry name" value="Potassium Channel Kv1.1, Chain A"/>
    <property type="match status" value="1"/>
</dbReference>
<dbReference type="RefSeq" id="XP_031399261.1">
    <property type="nucleotide sequence ID" value="XM_031543401.1"/>
</dbReference>
<accession>A0A6P8E1B2</accession>
<reference evidence="4" key="2">
    <citation type="submission" date="2025-08" db="UniProtKB">
        <authorList>
            <consortium name="RefSeq"/>
        </authorList>
    </citation>
    <scope>IDENTIFICATION</scope>
    <source>
        <tissue evidence="4">Leaf</tissue>
    </source>
</reference>
<dbReference type="InterPro" id="IPR011333">
    <property type="entry name" value="SKP1/BTB/POZ_sf"/>
</dbReference>
<dbReference type="PROSITE" id="PS50097">
    <property type="entry name" value="BTB"/>
    <property type="match status" value="1"/>
</dbReference>
<evidence type="ECO:0000256" key="1">
    <source>
        <dbReference type="ARBA" id="ARBA00004906"/>
    </source>
</evidence>
<evidence type="ECO:0000259" key="2">
    <source>
        <dbReference type="PROSITE" id="PS50097"/>
    </source>
</evidence>
<comment type="pathway">
    <text evidence="1">Protein modification; protein ubiquitination.</text>
</comment>
<dbReference type="Proteomes" id="UP000515151">
    <property type="component" value="Chromosome 5"/>
</dbReference>
<name>A0A6P8E1B2_PUNGR</name>
<dbReference type="AlphaFoldDB" id="A0A6P8E1B2"/>
<dbReference type="PANTHER" id="PTHR31060">
    <property type="entry name" value="OSJNBA0011J08.25 PROTEIN-RELATED"/>
    <property type="match status" value="1"/>
</dbReference>
<feature type="domain" description="BTB" evidence="2">
    <location>
        <begin position="30"/>
        <end position="108"/>
    </location>
</feature>
<protein>
    <submittedName>
        <fullName evidence="4">BTB/POZ domain-containing protein At3g05675 isoform X1</fullName>
    </submittedName>
</protein>
<dbReference type="OrthoDB" id="1883777at2759"/>
<gene>
    <name evidence="4" type="primary">LOC116209677</name>
</gene>
<sequence length="445" mass="50789">MRRLQLEEDSEEAKVHEPKAPFCFGDRSSSDVVVRLRTQEGRDEWLYCHSDILIQNSKYFSDRLSDKWPTCQILDSRNCVEVHCQDTDFDFHVSILRLFYDSIERLADDAWHNVRNALGILRVAVELECPEIVSACVNYLEAVPWEESEEEEILRTIPGMGQQALPILSRLEPVNHSAVTAIFISAVRFATSSPPPSMNDLKSTAQEQLEYMLTEDDDDPLPIPTDEIKSEVRECMKRLLDRFNGLLESLLCEAQESMQLFHSYLSDLSWVCQILTKLEIMRELVISWTEASDKVVKLIQLASESDEIVIKTRLKAIEVASKVLETIGYGSVILPTSKRLHAVQVWLPFVRATRPLIDAFLSNNEDSAELKIDGEMWQSLESTFVSIILALPSGDQAEILNEWLKSSHAQYPDLTEAFEVWCYRSKVAKRRLAVLGDKERTTGAF</sequence>
<dbReference type="PANTHER" id="PTHR31060:SF30">
    <property type="entry name" value="OS07G0668800 PROTEIN"/>
    <property type="match status" value="1"/>
</dbReference>
<dbReference type="SUPFAM" id="SSF54695">
    <property type="entry name" value="POZ domain"/>
    <property type="match status" value="1"/>
</dbReference>
<organism evidence="3 4">
    <name type="scientific">Punica granatum</name>
    <name type="common">Pomegranate</name>
    <dbReference type="NCBI Taxonomy" id="22663"/>
    <lineage>
        <taxon>Eukaryota</taxon>
        <taxon>Viridiplantae</taxon>
        <taxon>Streptophyta</taxon>
        <taxon>Embryophyta</taxon>
        <taxon>Tracheophyta</taxon>
        <taxon>Spermatophyta</taxon>
        <taxon>Magnoliopsida</taxon>
        <taxon>eudicotyledons</taxon>
        <taxon>Gunneridae</taxon>
        <taxon>Pentapetalae</taxon>
        <taxon>rosids</taxon>
        <taxon>malvids</taxon>
        <taxon>Myrtales</taxon>
        <taxon>Lythraceae</taxon>
        <taxon>Punica</taxon>
    </lineage>
</organism>
<evidence type="ECO:0000313" key="4">
    <source>
        <dbReference type="RefSeq" id="XP_031399261.1"/>
    </source>
</evidence>
<proteinExistence type="predicted"/>
<dbReference type="GeneID" id="116209677"/>
<dbReference type="Pfam" id="PF00651">
    <property type="entry name" value="BTB"/>
    <property type="match status" value="1"/>
</dbReference>
<dbReference type="GO" id="GO:0016567">
    <property type="term" value="P:protein ubiquitination"/>
    <property type="evidence" value="ECO:0007669"/>
    <property type="project" value="UniProtKB-UniPathway"/>
</dbReference>
<dbReference type="InterPro" id="IPR038920">
    <property type="entry name" value="At3g05675-like"/>
</dbReference>
<reference evidence="3" key="1">
    <citation type="journal article" date="2020" name="Plant Biotechnol. J.">
        <title>The pomegranate (Punica granatum L.) draft genome dissects genetic divergence between soft- and hard-seeded cultivars.</title>
        <authorList>
            <person name="Luo X."/>
            <person name="Li H."/>
            <person name="Wu Z."/>
            <person name="Yao W."/>
            <person name="Zhao P."/>
            <person name="Cao D."/>
            <person name="Yu H."/>
            <person name="Li K."/>
            <person name="Poudel K."/>
            <person name="Zhao D."/>
            <person name="Zhang F."/>
            <person name="Xia X."/>
            <person name="Chen L."/>
            <person name="Wang Q."/>
            <person name="Jing D."/>
            <person name="Cao S."/>
        </authorList>
    </citation>
    <scope>NUCLEOTIDE SEQUENCE [LARGE SCALE GENOMIC DNA]</scope>
    <source>
        <strain evidence="3">cv. Tunisia</strain>
    </source>
</reference>